<keyword evidence="6 11" id="KW-0378">Hydrolase</keyword>
<evidence type="ECO:0000256" key="3">
    <source>
        <dbReference type="ARBA" id="ARBA00022722"/>
    </source>
</evidence>
<evidence type="ECO:0000313" key="12">
    <source>
        <dbReference type="Proteomes" id="UP000182624"/>
    </source>
</evidence>
<keyword evidence="9" id="KW-0812">Transmembrane</keyword>
<keyword evidence="5" id="KW-0227">DNA damage</keyword>
<evidence type="ECO:0000313" key="11">
    <source>
        <dbReference type="EMBL" id="SFP51984.1"/>
    </source>
</evidence>
<keyword evidence="9" id="KW-1133">Transmembrane helix</keyword>
<gene>
    <name evidence="11" type="ORF">SAMN04487928_10354</name>
</gene>
<keyword evidence="11" id="KW-0255">Endonuclease</keyword>
<keyword evidence="11" id="KW-0269">Exonuclease</keyword>
<feature type="domain" description="Endonuclease/exonuclease/phosphatase" evidence="10">
    <location>
        <begin position="62"/>
        <end position="354"/>
    </location>
</feature>
<evidence type="ECO:0000259" key="10">
    <source>
        <dbReference type="Pfam" id="PF03372"/>
    </source>
</evidence>
<dbReference type="AlphaFoldDB" id="A0A1I5R096"/>
<proteinExistence type="predicted"/>
<evidence type="ECO:0000256" key="4">
    <source>
        <dbReference type="ARBA" id="ARBA00022723"/>
    </source>
</evidence>
<dbReference type="EMBL" id="FOXO01000003">
    <property type="protein sequence ID" value="SFP51984.1"/>
    <property type="molecule type" value="Genomic_DNA"/>
</dbReference>
<keyword evidence="3" id="KW-0540">Nuclease</keyword>
<dbReference type="PANTHER" id="PTHR15822">
    <property type="entry name" value="TRAF AND TNF RECEPTOR-ASSOCIATED PROTEIN"/>
    <property type="match status" value="1"/>
</dbReference>
<evidence type="ECO:0000256" key="5">
    <source>
        <dbReference type="ARBA" id="ARBA00022763"/>
    </source>
</evidence>
<dbReference type="RefSeq" id="WP_143087410.1">
    <property type="nucleotide sequence ID" value="NZ_FOXO01000003.1"/>
</dbReference>
<keyword evidence="8" id="KW-0234">DNA repair</keyword>
<dbReference type="InterPro" id="IPR051547">
    <property type="entry name" value="TDP2-like"/>
</dbReference>
<dbReference type="GO" id="GO:0006281">
    <property type="term" value="P:DNA repair"/>
    <property type="evidence" value="ECO:0007669"/>
    <property type="project" value="UniProtKB-KW"/>
</dbReference>
<dbReference type="SUPFAM" id="SSF56219">
    <property type="entry name" value="DNase I-like"/>
    <property type="match status" value="1"/>
</dbReference>
<dbReference type="GO" id="GO:0004519">
    <property type="term" value="F:endonuclease activity"/>
    <property type="evidence" value="ECO:0007669"/>
    <property type="project" value="UniProtKB-KW"/>
</dbReference>
<dbReference type="InterPro" id="IPR036691">
    <property type="entry name" value="Endo/exonu/phosph_ase_sf"/>
</dbReference>
<keyword evidence="9" id="KW-0472">Membrane</keyword>
<comment type="cofactor">
    <cofactor evidence="2">
        <name>Mg(2+)</name>
        <dbReference type="ChEBI" id="CHEBI:18420"/>
    </cofactor>
</comment>
<dbReference type="InterPro" id="IPR005135">
    <property type="entry name" value="Endo/exonuclease/phosphatase"/>
</dbReference>
<evidence type="ECO:0000256" key="8">
    <source>
        <dbReference type="ARBA" id="ARBA00023204"/>
    </source>
</evidence>
<dbReference type="GO" id="GO:0004527">
    <property type="term" value="F:exonuclease activity"/>
    <property type="evidence" value="ECO:0007669"/>
    <property type="project" value="UniProtKB-KW"/>
</dbReference>
<protein>
    <submittedName>
        <fullName evidence="11">Metal-dependent hydrolase, endonuclease/exonuclease/phosphatase family</fullName>
    </submittedName>
</protein>
<evidence type="ECO:0000256" key="9">
    <source>
        <dbReference type="SAM" id="Phobius"/>
    </source>
</evidence>
<dbReference type="OrthoDB" id="7616949at2"/>
<evidence type="ECO:0000256" key="2">
    <source>
        <dbReference type="ARBA" id="ARBA00001946"/>
    </source>
</evidence>
<keyword evidence="4" id="KW-0479">Metal-binding</keyword>
<dbReference type="PANTHER" id="PTHR15822:SF4">
    <property type="entry name" value="TYROSYL-DNA PHOSPHODIESTERASE 2"/>
    <property type="match status" value="1"/>
</dbReference>
<accession>A0A1I5R096</accession>
<evidence type="ECO:0000256" key="1">
    <source>
        <dbReference type="ARBA" id="ARBA00001936"/>
    </source>
</evidence>
<dbReference type="GO" id="GO:0046872">
    <property type="term" value="F:metal ion binding"/>
    <property type="evidence" value="ECO:0007669"/>
    <property type="project" value="UniProtKB-KW"/>
</dbReference>
<dbReference type="Gene3D" id="3.60.10.10">
    <property type="entry name" value="Endonuclease/exonuclease/phosphatase"/>
    <property type="match status" value="1"/>
</dbReference>
<reference evidence="12" key="1">
    <citation type="submission" date="2016-10" db="EMBL/GenBank/DDBJ databases">
        <authorList>
            <person name="Varghese N."/>
            <person name="Submissions S."/>
        </authorList>
    </citation>
    <scope>NUCLEOTIDE SEQUENCE [LARGE SCALE GENOMIC DNA]</scope>
    <source>
        <strain evidence="12">P18</strain>
    </source>
</reference>
<dbReference type="Pfam" id="PF03372">
    <property type="entry name" value="Exo_endo_phos"/>
    <property type="match status" value="1"/>
</dbReference>
<sequence>MKKIVKPFIITVCSALAFVLLLFVTILGYLTMDEYKPDDVEKLEIENYGGKTIKTNKSIRIMTWNIGYGALGDNADFFMDGGQMVNTATYDRVRHNLDGIIDRIDEINPDILMVQEMDRNSTRSHFVDEYEYIQKKSGSFVVKNQSTFAYNYKVSFVPYPIPPIGKVEAGLATYSSFVIDDAKRIQLPCPFSWPLRTGNLKRCLQVMRMPIENSEKELVLINLHLEAYDDGEGKIAQTNMLKDLMRDEFNKGNYVIAGGDFNQVFSNIDISSYPVLEGNWEAGIIDVSDFGADFKFLTDASNPTCRSLDKVYYDTEDKSPEAFQYYVIDGFIVSSNVEVQSLRTHNTVFQYSDHNPVSMDVMLIDN</sequence>
<keyword evidence="12" id="KW-1185">Reference proteome</keyword>
<keyword evidence="7" id="KW-0460">Magnesium</keyword>
<organism evidence="11 12">
    <name type="scientific">Butyrivibrio proteoclasticus</name>
    <dbReference type="NCBI Taxonomy" id="43305"/>
    <lineage>
        <taxon>Bacteria</taxon>
        <taxon>Bacillati</taxon>
        <taxon>Bacillota</taxon>
        <taxon>Clostridia</taxon>
        <taxon>Lachnospirales</taxon>
        <taxon>Lachnospiraceae</taxon>
        <taxon>Butyrivibrio</taxon>
    </lineage>
</organism>
<dbReference type="Proteomes" id="UP000182624">
    <property type="component" value="Unassembled WGS sequence"/>
</dbReference>
<feature type="transmembrane region" description="Helical" evidence="9">
    <location>
        <begin position="7"/>
        <end position="30"/>
    </location>
</feature>
<name>A0A1I5R096_9FIRM</name>
<evidence type="ECO:0000256" key="7">
    <source>
        <dbReference type="ARBA" id="ARBA00022842"/>
    </source>
</evidence>
<evidence type="ECO:0000256" key="6">
    <source>
        <dbReference type="ARBA" id="ARBA00022801"/>
    </source>
</evidence>
<comment type="cofactor">
    <cofactor evidence="1">
        <name>Mn(2+)</name>
        <dbReference type="ChEBI" id="CHEBI:29035"/>
    </cofactor>
</comment>